<dbReference type="AlphaFoldDB" id="A0AAP0PPF7"/>
<reference evidence="1 2" key="1">
    <citation type="submission" date="2024-01" db="EMBL/GenBank/DDBJ databases">
        <title>Genome assemblies of Stephania.</title>
        <authorList>
            <person name="Yang L."/>
        </authorList>
    </citation>
    <scope>NUCLEOTIDE SEQUENCE [LARGE SCALE GENOMIC DNA]</scope>
    <source>
        <strain evidence="1">YNDBR</strain>
        <tissue evidence="1">Leaf</tissue>
    </source>
</reference>
<accession>A0AAP0PPF7</accession>
<evidence type="ECO:0000313" key="1">
    <source>
        <dbReference type="EMBL" id="KAK9151552.1"/>
    </source>
</evidence>
<proteinExistence type="predicted"/>
<sequence length="51" mass="6017">MKISFTKNPYKSQKPQLNYKLQHKIYQNKSVDMVEGMMCLGEHPIISRGYI</sequence>
<dbReference type="Proteomes" id="UP001420932">
    <property type="component" value="Unassembled WGS sequence"/>
</dbReference>
<gene>
    <name evidence="1" type="ORF">Syun_009861</name>
</gene>
<dbReference type="EMBL" id="JBBNAF010000004">
    <property type="protein sequence ID" value="KAK9151552.1"/>
    <property type="molecule type" value="Genomic_DNA"/>
</dbReference>
<evidence type="ECO:0000313" key="2">
    <source>
        <dbReference type="Proteomes" id="UP001420932"/>
    </source>
</evidence>
<keyword evidence="2" id="KW-1185">Reference proteome</keyword>
<organism evidence="1 2">
    <name type="scientific">Stephania yunnanensis</name>
    <dbReference type="NCBI Taxonomy" id="152371"/>
    <lineage>
        <taxon>Eukaryota</taxon>
        <taxon>Viridiplantae</taxon>
        <taxon>Streptophyta</taxon>
        <taxon>Embryophyta</taxon>
        <taxon>Tracheophyta</taxon>
        <taxon>Spermatophyta</taxon>
        <taxon>Magnoliopsida</taxon>
        <taxon>Ranunculales</taxon>
        <taxon>Menispermaceae</taxon>
        <taxon>Menispermoideae</taxon>
        <taxon>Cissampelideae</taxon>
        <taxon>Stephania</taxon>
    </lineage>
</organism>
<protein>
    <submittedName>
        <fullName evidence="1">Uncharacterized protein</fullName>
    </submittedName>
</protein>
<comment type="caution">
    <text evidence="1">The sequence shown here is derived from an EMBL/GenBank/DDBJ whole genome shotgun (WGS) entry which is preliminary data.</text>
</comment>
<name>A0AAP0PPF7_9MAGN</name>